<organism evidence="2 3">
    <name type="scientific">Solanum commersonii</name>
    <name type="common">Commerson's wild potato</name>
    <name type="synonym">Commerson's nightshade</name>
    <dbReference type="NCBI Taxonomy" id="4109"/>
    <lineage>
        <taxon>Eukaryota</taxon>
        <taxon>Viridiplantae</taxon>
        <taxon>Streptophyta</taxon>
        <taxon>Embryophyta</taxon>
        <taxon>Tracheophyta</taxon>
        <taxon>Spermatophyta</taxon>
        <taxon>Magnoliopsida</taxon>
        <taxon>eudicotyledons</taxon>
        <taxon>Gunneridae</taxon>
        <taxon>Pentapetalae</taxon>
        <taxon>asterids</taxon>
        <taxon>lamiids</taxon>
        <taxon>Solanales</taxon>
        <taxon>Solanaceae</taxon>
        <taxon>Solanoideae</taxon>
        <taxon>Solaneae</taxon>
        <taxon>Solanum</taxon>
    </lineage>
</organism>
<sequence>MPQERNVNKRQRKGKRPVKHENTSEGQTIPFKKLIMVDVSSNEKENTIATTSINFDRIRAKIFIQIRSAASVNN</sequence>
<feature type="region of interest" description="Disordered" evidence="1">
    <location>
        <begin position="1"/>
        <end position="27"/>
    </location>
</feature>
<evidence type="ECO:0000313" key="2">
    <source>
        <dbReference type="EMBL" id="KAG5616679.1"/>
    </source>
</evidence>
<keyword evidence="3" id="KW-1185">Reference proteome</keyword>
<feature type="compositionally biased region" description="Basic residues" evidence="1">
    <location>
        <begin position="8"/>
        <end position="18"/>
    </location>
</feature>
<accession>A0A9J5ZXU7</accession>
<evidence type="ECO:0000313" key="3">
    <source>
        <dbReference type="Proteomes" id="UP000824120"/>
    </source>
</evidence>
<gene>
    <name evidence="2" type="ORF">H5410_016503</name>
</gene>
<dbReference type="Proteomes" id="UP000824120">
    <property type="component" value="Chromosome 3"/>
</dbReference>
<reference evidence="2 3" key="1">
    <citation type="submission" date="2020-09" db="EMBL/GenBank/DDBJ databases">
        <title>De no assembly of potato wild relative species, Solanum commersonii.</title>
        <authorList>
            <person name="Cho K."/>
        </authorList>
    </citation>
    <scope>NUCLEOTIDE SEQUENCE [LARGE SCALE GENOMIC DNA]</scope>
    <source>
        <strain evidence="2">LZ3.2</strain>
        <tissue evidence="2">Leaf</tissue>
    </source>
</reference>
<proteinExistence type="predicted"/>
<comment type="caution">
    <text evidence="2">The sequence shown here is derived from an EMBL/GenBank/DDBJ whole genome shotgun (WGS) entry which is preliminary data.</text>
</comment>
<dbReference type="EMBL" id="JACXVP010000003">
    <property type="protein sequence ID" value="KAG5616679.1"/>
    <property type="molecule type" value="Genomic_DNA"/>
</dbReference>
<protein>
    <submittedName>
        <fullName evidence="2">Uncharacterized protein</fullName>
    </submittedName>
</protein>
<evidence type="ECO:0000256" key="1">
    <source>
        <dbReference type="SAM" id="MobiDB-lite"/>
    </source>
</evidence>
<dbReference type="AlphaFoldDB" id="A0A9J5ZXU7"/>
<name>A0A9J5ZXU7_SOLCO</name>